<dbReference type="Proteomes" id="UP000255163">
    <property type="component" value="Unassembled WGS sequence"/>
</dbReference>
<organism evidence="1 2">
    <name type="scientific">Enterobacter asburiae</name>
    <dbReference type="NCBI Taxonomy" id="61645"/>
    <lineage>
        <taxon>Bacteria</taxon>
        <taxon>Pseudomonadati</taxon>
        <taxon>Pseudomonadota</taxon>
        <taxon>Gammaproteobacteria</taxon>
        <taxon>Enterobacterales</taxon>
        <taxon>Enterobacteriaceae</taxon>
        <taxon>Enterobacter</taxon>
        <taxon>Enterobacter cloacae complex</taxon>
    </lineage>
</organism>
<evidence type="ECO:0000313" key="1">
    <source>
        <dbReference type="EMBL" id="STD27283.1"/>
    </source>
</evidence>
<protein>
    <submittedName>
        <fullName evidence="1">Uncharacterized protein</fullName>
    </submittedName>
</protein>
<accession>A0A376FM95</accession>
<gene>
    <name evidence="1" type="ORF">NCTC12123_06037</name>
</gene>
<sequence length="101" mass="11127">MKTQYLIHTEFSAVDLNQLNNAAGLKLLDVCRKTHTPPHKKSRPEAAFSVCRENQGANACSKVKATVAFFPVGKETLNESAFILNSFFSPHGVVHQNDLVT</sequence>
<dbReference type="EMBL" id="UFYI01000007">
    <property type="protein sequence ID" value="STD27283.1"/>
    <property type="molecule type" value="Genomic_DNA"/>
</dbReference>
<name>A0A376FM95_ENTAS</name>
<evidence type="ECO:0000313" key="2">
    <source>
        <dbReference type="Proteomes" id="UP000255163"/>
    </source>
</evidence>
<proteinExistence type="predicted"/>
<reference evidence="1 2" key="1">
    <citation type="submission" date="2018-06" db="EMBL/GenBank/DDBJ databases">
        <authorList>
            <consortium name="Pathogen Informatics"/>
            <person name="Doyle S."/>
        </authorList>
    </citation>
    <scope>NUCLEOTIDE SEQUENCE [LARGE SCALE GENOMIC DNA]</scope>
    <source>
        <strain evidence="1 2">NCTC12123</strain>
    </source>
</reference>
<dbReference type="AlphaFoldDB" id="A0A376FM95"/>